<dbReference type="Proteomes" id="UP000009022">
    <property type="component" value="Unassembled WGS sequence"/>
</dbReference>
<dbReference type="RefSeq" id="XP_002117083.1">
    <property type="nucleotide sequence ID" value="XM_002117047.1"/>
</dbReference>
<evidence type="ECO:0000256" key="5">
    <source>
        <dbReference type="ARBA" id="ARBA00022801"/>
    </source>
</evidence>
<comment type="catalytic activity">
    <reaction evidence="9">
        <text>(9Z)-octadecenoate + glycine = N-(9Z-octadecenoyl)glycine + H2O</text>
        <dbReference type="Rhea" id="RHEA:51316"/>
        <dbReference type="ChEBI" id="CHEBI:15377"/>
        <dbReference type="ChEBI" id="CHEBI:30823"/>
        <dbReference type="ChEBI" id="CHEBI:57305"/>
        <dbReference type="ChEBI" id="CHEBI:133992"/>
    </reaction>
    <physiologicalReaction direction="right-to-left" evidence="9">
        <dbReference type="Rhea" id="RHEA:51318"/>
    </physiologicalReaction>
</comment>
<dbReference type="PhylomeDB" id="B3SA76"/>
<evidence type="ECO:0000256" key="2">
    <source>
        <dbReference type="ARBA" id="ARBA00006247"/>
    </source>
</evidence>
<comment type="pathway">
    <text evidence="7">Amino-acid metabolism.</text>
</comment>
<comment type="catalytic activity">
    <reaction evidence="12">
        <text>N-(9Z-octadecenoyl)-L-tyrosine + H2O = L-tyrosine + (9Z)-octadecenoate</text>
        <dbReference type="Rhea" id="RHEA:64184"/>
        <dbReference type="ChEBI" id="CHEBI:15377"/>
        <dbReference type="ChEBI" id="CHEBI:30823"/>
        <dbReference type="ChEBI" id="CHEBI:58315"/>
        <dbReference type="ChEBI" id="CHEBI:149734"/>
    </reaction>
    <physiologicalReaction direction="left-to-right" evidence="12">
        <dbReference type="Rhea" id="RHEA:64185"/>
    </physiologicalReaction>
</comment>
<dbReference type="AlphaFoldDB" id="B3SA76"/>
<comment type="catalytic activity">
    <reaction evidence="10">
        <text>N-(4Z,7Z,10Z,13Z,16Z,19Z-docosahexaenoyl)-L-phenylalanine + H2O = (4Z,7Z,10Z,13Z,16Z,19Z)-docosahexaenoate + L-phenylalanine</text>
        <dbReference type="Rhea" id="RHEA:64132"/>
        <dbReference type="ChEBI" id="CHEBI:15377"/>
        <dbReference type="ChEBI" id="CHEBI:58095"/>
        <dbReference type="ChEBI" id="CHEBI:77016"/>
        <dbReference type="ChEBI" id="CHEBI:149701"/>
    </reaction>
    <physiologicalReaction direction="left-to-right" evidence="10">
        <dbReference type="Rhea" id="RHEA:64133"/>
    </physiologicalReaction>
</comment>
<dbReference type="GO" id="GO:0016811">
    <property type="term" value="F:hydrolase activity, acting on carbon-nitrogen (but not peptide) bonds, in linear amides"/>
    <property type="evidence" value="ECO:0000318"/>
    <property type="project" value="GO_Central"/>
</dbReference>
<dbReference type="KEGG" id="tad:TRIADDRAFT_32082"/>
<evidence type="ECO:0000256" key="23">
    <source>
        <dbReference type="ARBA" id="ARBA00048840"/>
    </source>
</evidence>
<evidence type="ECO:0000256" key="25">
    <source>
        <dbReference type="ARBA" id="ARBA00049100"/>
    </source>
</evidence>
<comment type="catalytic activity">
    <reaction evidence="21">
        <text>N-(9Z-octadecenoyl)-L-tryptophan + H2O = L-tryptophan + (9Z)-octadecenoate</text>
        <dbReference type="Rhea" id="RHEA:64176"/>
        <dbReference type="ChEBI" id="CHEBI:15377"/>
        <dbReference type="ChEBI" id="CHEBI:30823"/>
        <dbReference type="ChEBI" id="CHEBI:57912"/>
        <dbReference type="ChEBI" id="CHEBI:149733"/>
    </reaction>
    <physiologicalReaction direction="left-to-right" evidence="21">
        <dbReference type="Rhea" id="RHEA:64177"/>
    </physiologicalReaction>
</comment>
<dbReference type="PANTHER" id="PTHR45962:SF1">
    <property type="entry name" value="N-FATTY-ACYL-AMINO ACID SYNTHASE_HYDROLASE PM20D1"/>
    <property type="match status" value="1"/>
</dbReference>
<evidence type="ECO:0000256" key="20">
    <source>
        <dbReference type="ARBA" id="ARBA00048729"/>
    </source>
</evidence>
<evidence type="ECO:0000256" key="17">
    <source>
        <dbReference type="ARBA" id="ARBA00048402"/>
    </source>
</evidence>
<sequence length="483" mass="54305">MITFPSHQVNVGECSVKDDDFIHLSQQAIERFQQSLRLQTIFNENESFNTSAFLALHQHLVDNYPLIHNASFISREIINSYSLLYTINGSNPALTPYMLTAHLDVVPAKKDEWSYDPFSAHIVDGFIYGRGTLDDKNGVIGLMEALEFRLRKKIMPKRSFYLAFGHDEEVTGLHGAYHIGKILADRGVEPDFILDEGMMIVSDGAPGVKGPVAFVGITEKGYATLQLTVANGTDHDIVPEVNSNIGILAQAVSTLERVGHRNLFGSGPEVIMLEHLAPLMGFSYRIIMTNLWLFSYVVSLQFDADAATRAYIKTTTALTMFHSNSDSINVGSSSATAIINHRIHPSQSVTEVINYDKAIINDDRVQFKILDSYNPPRLSPIDSFGYKVIYKSVRQVFKNVPVIPSVMIGNTDTIHYLHLTRNIYRFSPSCLSATTDLKRIHGIDERISLQNYQETLNFYFHVFDNADKGINLPDRDKERAMEF</sequence>
<evidence type="ECO:0000313" key="28">
    <source>
        <dbReference type="Proteomes" id="UP000009022"/>
    </source>
</evidence>
<dbReference type="GO" id="GO:0043605">
    <property type="term" value="P:amide catabolic process"/>
    <property type="evidence" value="ECO:0000318"/>
    <property type="project" value="GO_Central"/>
</dbReference>
<dbReference type="PANTHER" id="PTHR45962">
    <property type="entry name" value="N-FATTY-ACYL-AMINO ACID SYNTHASE/HYDROLASE PM20D1"/>
    <property type="match status" value="1"/>
</dbReference>
<dbReference type="FunFam" id="3.40.630.10:FF:000027">
    <property type="entry name" value="N-fatty-acyl-amino acid synthase/hydrolase PM20D1"/>
    <property type="match status" value="1"/>
</dbReference>
<evidence type="ECO:0000256" key="15">
    <source>
        <dbReference type="ARBA" id="ARBA00048145"/>
    </source>
</evidence>
<evidence type="ECO:0000256" key="10">
    <source>
        <dbReference type="ARBA" id="ARBA00047567"/>
    </source>
</evidence>
<evidence type="ECO:0000256" key="11">
    <source>
        <dbReference type="ARBA" id="ARBA00047723"/>
    </source>
</evidence>
<evidence type="ECO:0000256" key="8">
    <source>
        <dbReference type="ARBA" id="ARBA00046147"/>
    </source>
</evidence>
<keyword evidence="6" id="KW-0862">Zinc</keyword>
<evidence type="ECO:0000256" key="26">
    <source>
        <dbReference type="ARBA" id="ARBA00049457"/>
    </source>
</evidence>
<reference evidence="27 28" key="1">
    <citation type="journal article" date="2008" name="Nature">
        <title>The Trichoplax genome and the nature of placozoans.</title>
        <authorList>
            <person name="Srivastava M."/>
            <person name="Begovic E."/>
            <person name="Chapman J."/>
            <person name="Putnam N.H."/>
            <person name="Hellsten U."/>
            <person name="Kawashima T."/>
            <person name="Kuo A."/>
            <person name="Mitros T."/>
            <person name="Salamov A."/>
            <person name="Carpenter M.L."/>
            <person name="Signorovitch A.Y."/>
            <person name="Moreno M.A."/>
            <person name="Kamm K."/>
            <person name="Grimwood J."/>
            <person name="Schmutz J."/>
            <person name="Shapiro H."/>
            <person name="Grigoriev I.V."/>
            <person name="Buss L.W."/>
            <person name="Schierwater B."/>
            <person name="Dellaporta S.L."/>
            <person name="Rokhsar D.S."/>
        </authorList>
    </citation>
    <scope>NUCLEOTIDE SEQUENCE [LARGE SCALE GENOMIC DNA]</scope>
    <source>
        <strain evidence="27 28">Grell-BS-1999</strain>
    </source>
</reference>
<evidence type="ECO:0000256" key="14">
    <source>
        <dbReference type="ARBA" id="ARBA00047879"/>
    </source>
</evidence>
<comment type="catalytic activity">
    <reaction evidence="23">
        <text>an N-acyl-aromatic L-alpha-amino acid + H2O = an aromatic L-alpha-amino acid + a carboxylate</text>
        <dbReference type="Rhea" id="RHEA:54184"/>
        <dbReference type="ChEBI" id="CHEBI:15377"/>
        <dbReference type="ChEBI" id="CHEBI:29067"/>
        <dbReference type="ChEBI" id="CHEBI:84824"/>
        <dbReference type="ChEBI" id="CHEBI:138093"/>
        <dbReference type="EC" id="3.5.1.114"/>
    </reaction>
    <physiologicalReaction direction="left-to-right" evidence="23">
        <dbReference type="Rhea" id="RHEA:54185"/>
    </physiologicalReaction>
    <physiologicalReaction direction="right-to-left" evidence="23">
        <dbReference type="Rhea" id="RHEA:54186"/>
    </physiologicalReaction>
</comment>
<dbReference type="Gene3D" id="3.40.630.10">
    <property type="entry name" value="Zn peptidases"/>
    <property type="match status" value="1"/>
</dbReference>
<dbReference type="OMA" id="ICPLAPK"/>
<comment type="catalytic activity">
    <reaction evidence="26">
        <text>N-(9Z-octadecenoyl)-L-lysine + H2O = L-lysine + (9Z)-octadecenoate</text>
        <dbReference type="Rhea" id="RHEA:64192"/>
        <dbReference type="ChEBI" id="CHEBI:15377"/>
        <dbReference type="ChEBI" id="CHEBI:30823"/>
        <dbReference type="ChEBI" id="CHEBI:32551"/>
        <dbReference type="ChEBI" id="CHEBI:149731"/>
    </reaction>
    <physiologicalReaction direction="left-to-right" evidence="26">
        <dbReference type="Rhea" id="RHEA:64193"/>
    </physiologicalReaction>
</comment>
<comment type="catalytic activity">
    <reaction evidence="16">
        <text>N-(9Z-octadecenoyl)-L-asparagine + H2O = L-asparagine + (9Z)-octadecenoate</text>
        <dbReference type="Rhea" id="RHEA:64136"/>
        <dbReference type="ChEBI" id="CHEBI:15377"/>
        <dbReference type="ChEBI" id="CHEBI:30823"/>
        <dbReference type="ChEBI" id="CHEBI:58048"/>
        <dbReference type="ChEBI" id="CHEBI:149730"/>
    </reaction>
    <physiologicalReaction direction="left-to-right" evidence="16">
        <dbReference type="Rhea" id="RHEA:64137"/>
    </physiologicalReaction>
</comment>
<dbReference type="InterPro" id="IPR047177">
    <property type="entry name" value="Pept_M20A"/>
</dbReference>
<comment type="catalytic activity">
    <reaction evidence="18">
        <text>an N-acyl-L-amino acid + H2O = an L-alpha-amino acid + a carboxylate</text>
        <dbReference type="Rhea" id="RHEA:15565"/>
        <dbReference type="ChEBI" id="CHEBI:15377"/>
        <dbReference type="ChEBI" id="CHEBI:29067"/>
        <dbReference type="ChEBI" id="CHEBI:59869"/>
        <dbReference type="ChEBI" id="CHEBI:59874"/>
        <dbReference type="EC" id="3.5.1.14"/>
    </reaction>
    <physiologicalReaction direction="left-to-right" evidence="18">
        <dbReference type="Rhea" id="RHEA:15566"/>
    </physiologicalReaction>
    <physiologicalReaction direction="right-to-left" evidence="18">
        <dbReference type="Rhea" id="RHEA:15567"/>
    </physiologicalReaction>
</comment>
<evidence type="ECO:0000256" key="13">
    <source>
        <dbReference type="ARBA" id="ARBA00047874"/>
    </source>
</evidence>
<dbReference type="GO" id="GO:0006629">
    <property type="term" value="P:lipid metabolic process"/>
    <property type="evidence" value="ECO:0000318"/>
    <property type="project" value="GO_Central"/>
</dbReference>
<organism evidence="27 28">
    <name type="scientific">Trichoplax adhaerens</name>
    <name type="common">Trichoplax reptans</name>
    <dbReference type="NCBI Taxonomy" id="10228"/>
    <lineage>
        <taxon>Eukaryota</taxon>
        <taxon>Metazoa</taxon>
        <taxon>Placozoa</taxon>
        <taxon>Uniplacotomia</taxon>
        <taxon>Trichoplacea</taxon>
        <taxon>Trichoplacidae</taxon>
        <taxon>Trichoplax</taxon>
    </lineage>
</organism>
<keyword evidence="3" id="KW-0645">Protease</keyword>
<dbReference type="STRING" id="10228.B3SA76"/>
<dbReference type="GO" id="GO:0043604">
    <property type="term" value="P:amide biosynthetic process"/>
    <property type="evidence" value="ECO:0000318"/>
    <property type="project" value="GO_Central"/>
</dbReference>
<dbReference type="InterPro" id="IPR002933">
    <property type="entry name" value="Peptidase_M20"/>
</dbReference>
<comment type="catalytic activity">
    <reaction evidence="13">
        <text>(5Z,8Z,11Z,14Z)-eicosatetraenoate + L-phenylalanine = N-(5Z,8Z,11Z,14Z-eicosatetraenoyl)-L-phenylalanine + H2O</text>
        <dbReference type="Rhea" id="RHEA:51312"/>
        <dbReference type="ChEBI" id="CHEBI:15377"/>
        <dbReference type="ChEBI" id="CHEBI:32395"/>
        <dbReference type="ChEBI" id="CHEBI:58095"/>
        <dbReference type="ChEBI" id="CHEBI:134022"/>
    </reaction>
    <physiologicalReaction direction="left-to-right" evidence="13">
        <dbReference type="Rhea" id="RHEA:51313"/>
    </physiologicalReaction>
    <physiologicalReaction direction="right-to-left" evidence="13">
        <dbReference type="Rhea" id="RHEA:51314"/>
    </physiologicalReaction>
</comment>
<dbReference type="FunFam" id="1.10.150.900:FF:000003">
    <property type="entry name" value="N-fatty-acyl-amino acid synthase/hydrolase PM20D1"/>
    <property type="match status" value="1"/>
</dbReference>
<evidence type="ECO:0000256" key="16">
    <source>
        <dbReference type="ARBA" id="ARBA00048380"/>
    </source>
</evidence>
<protein>
    <submittedName>
        <fullName evidence="27">Uncharacterized protein</fullName>
    </submittedName>
</protein>
<proteinExistence type="inferred from homology"/>
<gene>
    <name evidence="27" type="ORF">TRIADDRAFT_32082</name>
</gene>
<accession>B3SA76</accession>
<dbReference type="OrthoDB" id="3064516at2759"/>
<dbReference type="GeneID" id="6758373"/>
<dbReference type="GO" id="GO:0006520">
    <property type="term" value="P:amino acid metabolic process"/>
    <property type="evidence" value="ECO:0000318"/>
    <property type="project" value="GO_Central"/>
</dbReference>
<comment type="catalytic activity">
    <reaction evidence="17">
        <text>N-(5Z,8Z,11Z,14Z)-eicosatetraenoyl-glycine + H2O = (5Z,8Z,11Z,14Z)-eicosatetraenoate + glycine</text>
        <dbReference type="Rhea" id="RHEA:64108"/>
        <dbReference type="ChEBI" id="CHEBI:15377"/>
        <dbReference type="ChEBI" id="CHEBI:32395"/>
        <dbReference type="ChEBI" id="CHEBI:57305"/>
        <dbReference type="ChEBI" id="CHEBI:59002"/>
    </reaction>
    <physiologicalReaction direction="left-to-right" evidence="17">
        <dbReference type="Rhea" id="RHEA:64109"/>
    </physiologicalReaction>
    <physiologicalReaction direction="right-to-left" evidence="17">
        <dbReference type="Rhea" id="RHEA:64110"/>
    </physiologicalReaction>
</comment>
<evidence type="ECO:0000313" key="27">
    <source>
        <dbReference type="EMBL" id="EDV20389.1"/>
    </source>
</evidence>
<dbReference type="EMBL" id="DS985260">
    <property type="protein sequence ID" value="EDV20389.1"/>
    <property type="molecule type" value="Genomic_DNA"/>
</dbReference>
<dbReference type="HOGENOM" id="CLU_021802_11_1_1"/>
<evidence type="ECO:0000256" key="22">
    <source>
        <dbReference type="ARBA" id="ARBA00048827"/>
    </source>
</evidence>
<dbReference type="GO" id="GO:1990845">
    <property type="term" value="P:adaptive thermogenesis"/>
    <property type="evidence" value="ECO:0007669"/>
    <property type="project" value="UniProtKB-ARBA"/>
</dbReference>
<dbReference type="GO" id="GO:0008233">
    <property type="term" value="F:peptidase activity"/>
    <property type="evidence" value="ECO:0007669"/>
    <property type="project" value="UniProtKB-KW"/>
</dbReference>
<dbReference type="CTD" id="6758373"/>
<dbReference type="GO" id="GO:0046872">
    <property type="term" value="F:metal ion binding"/>
    <property type="evidence" value="ECO:0007669"/>
    <property type="project" value="UniProtKB-KW"/>
</dbReference>
<name>B3SA76_TRIAD</name>
<comment type="function">
    <text evidence="8">Secreted enzyme that regulates the endogenous N-fatty acyl amino acid (NAAs) tissue and circulating levels by functioning as a bidirectional NAA synthase/hydrolase. It condenses free fatty acids and free amino acids to generate NAAs and bidirectionally catalyzes the reverse hydrolysis reaction. Some of these NAAs stimulate oxidative metabolism via mitochondrial uncoupling, increasing energy expenditure in a UPC1-independent manner. Thereby, this secreted protein may indirectly regulate whole body energy expenditure. PM20D1 circulates in tight association with both low- and high-density (LDL and HDL,respectively) lipoprotein particles.</text>
</comment>
<evidence type="ECO:0000256" key="1">
    <source>
        <dbReference type="ARBA" id="ARBA00004872"/>
    </source>
</evidence>
<dbReference type="FunCoup" id="B3SA76">
    <property type="interactions" value="31"/>
</dbReference>
<dbReference type="GO" id="GO:0004046">
    <property type="term" value="F:aminoacylase activity"/>
    <property type="evidence" value="ECO:0007669"/>
    <property type="project" value="UniProtKB-EC"/>
</dbReference>
<evidence type="ECO:0000256" key="9">
    <source>
        <dbReference type="ARBA" id="ARBA00047450"/>
    </source>
</evidence>
<comment type="catalytic activity">
    <reaction evidence="15">
        <text>N-(9Z-octadecenoyl)-L-methionine + H2O = (9Z)-octadecenoate + L-methionine</text>
        <dbReference type="Rhea" id="RHEA:64144"/>
        <dbReference type="ChEBI" id="CHEBI:15377"/>
        <dbReference type="ChEBI" id="CHEBI:30823"/>
        <dbReference type="ChEBI" id="CHEBI:57844"/>
        <dbReference type="ChEBI" id="CHEBI:149732"/>
    </reaction>
    <physiologicalReaction direction="left-to-right" evidence="15">
        <dbReference type="Rhea" id="RHEA:64145"/>
    </physiologicalReaction>
</comment>
<evidence type="ECO:0000256" key="21">
    <source>
        <dbReference type="ARBA" id="ARBA00048822"/>
    </source>
</evidence>
<comment type="catalytic activity">
    <reaction evidence="14">
        <text>N-hexadecanoyl-L-phenylalanine + H2O = hexadecanoate + L-phenylalanine</text>
        <dbReference type="Rhea" id="RHEA:64124"/>
        <dbReference type="ChEBI" id="CHEBI:7896"/>
        <dbReference type="ChEBI" id="CHEBI:15377"/>
        <dbReference type="ChEBI" id="CHEBI:58095"/>
        <dbReference type="ChEBI" id="CHEBI:149699"/>
    </reaction>
    <physiologicalReaction direction="left-to-right" evidence="14">
        <dbReference type="Rhea" id="RHEA:64125"/>
    </physiologicalReaction>
</comment>
<dbReference type="eggNOG" id="KOG2275">
    <property type="taxonomic scope" value="Eukaryota"/>
</dbReference>
<comment type="similarity">
    <text evidence="2">Belongs to the peptidase M20A family.</text>
</comment>
<comment type="catalytic activity">
    <reaction evidence="25">
        <text>N-(5Z,8Z,11Z,14Z-eicosatetraenoyl)-L-serine + H2O = (5Z,8Z,11Z,14Z)-eicosatetraenoate + L-serine</text>
        <dbReference type="Rhea" id="RHEA:64116"/>
        <dbReference type="ChEBI" id="CHEBI:15377"/>
        <dbReference type="ChEBI" id="CHEBI:32395"/>
        <dbReference type="ChEBI" id="CHEBI:33384"/>
        <dbReference type="ChEBI" id="CHEBI:149697"/>
    </reaction>
    <physiologicalReaction direction="left-to-right" evidence="25">
        <dbReference type="Rhea" id="RHEA:64117"/>
    </physiologicalReaction>
    <physiologicalReaction direction="right-to-left" evidence="25">
        <dbReference type="Rhea" id="RHEA:64118"/>
    </physiologicalReaction>
</comment>
<keyword evidence="4" id="KW-0479">Metal-binding</keyword>
<dbReference type="Pfam" id="PF01546">
    <property type="entry name" value="Peptidase_M20"/>
    <property type="match status" value="1"/>
</dbReference>
<dbReference type="GO" id="GO:0006508">
    <property type="term" value="P:proteolysis"/>
    <property type="evidence" value="ECO:0007669"/>
    <property type="project" value="UniProtKB-KW"/>
</dbReference>
<comment type="catalytic activity">
    <reaction evidence="24">
        <text>L-phenylalanine + (9Z)-octadecenoate = N-(9Z-octadecenoyl)-L-phenylalanine + H2O</text>
        <dbReference type="Rhea" id="RHEA:51300"/>
        <dbReference type="ChEBI" id="CHEBI:15377"/>
        <dbReference type="ChEBI" id="CHEBI:30823"/>
        <dbReference type="ChEBI" id="CHEBI:58095"/>
        <dbReference type="ChEBI" id="CHEBI:134020"/>
    </reaction>
    <physiologicalReaction direction="left-to-right" evidence="24">
        <dbReference type="Rhea" id="RHEA:51301"/>
    </physiologicalReaction>
    <physiologicalReaction direction="right-to-left" evidence="24">
        <dbReference type="Rhea" id="RHEA:51302"/>
    </physiologicalReaction>
</comment>
<comment type="pathway">
    <text evidence="1">Lipid metabolism; fatty acid metabolism.</text>
</comment>
<comment type="catalytic activity">
    <reaction evidence="20">
        <text>N-(9Z-octadecenoyl)-L-glutamine + H2O = L-glutamine + (9Z)-octadecenoate</text>
        <dbReference type="Rhea" id="RHEA:51356"/>
        <dbReference type="ChEBI" id="CHEBI:15377"/>
        <dbReference type="ChEBI" id="CHEBI:30823"/>
        <dbReference type="ChEBI" id="CHEBI:58359"/>
        <dbReference type="ChEBI" id="CHEBI:134033"/>
    </reaction>
    <physiologicalReaction direction="left-to-right" evidence="20">
        <dbReference type="Rhea" id="RHEA:51357"/>
    </physiologicalReaction>
</comment>
<keyword evidence="5" id="KW-0378">Hydrolase</keyword>
<evidence type="ECO:0000256" key="19">
    <source>
        <dbReference type="ARBA" id="ARBA00048597"/>
    </source>
</evidence>
<evidence type="ECO:0000256" key="12">
    <source>
        <dbReference type="ARBA" id="ARBA00047866"/>
    </source>
</evidence>
<comment type="catalytic activity">
    <reaction evidence="19">
        <text>N-(9Z-octadecenoyl)-L-serine + H2O = L-serine + (9Z)-octadecenoate</text>
        <dbReference type="Rhea" id="RHEA:51352"/>
        <dbReference type="ChEBI" id="CHEBI:15377"/>
        <dbReference type="ChEBI" id="CHEBI:30823"/>
        <dbReference type="ChEBI" id="CHEBI:33384"/>
        <dbReference type="ChEBI" id="CHEBI:134031"/>
    </reaction>
    <physiologicalReaction direction="left-to-right" evidence="19">
        <dbReference type="Rhea" id="RHEA:51353"/>
    </physiologicalReaction>
</comment>
<dbReference type="Gene3D" id="1.10.150.900">
    <property type="match status" value="1"/>
</dbReference>
<comment type="catalytic activity">
    <reaction evidence="11">
        <text>N-octadecanoyl-L-phenylalanine + H2O = octadecanoate + L-phenylalanine</text>
        <dbReference type="Rhea" id="RHEA:64128"/>
        <dbReference type="ChEBI" id="CHEBI:15377"/>
        <dbReference type="ChEBI" id="CHEBI:25629"/>
        <dbReference type="ChEBI" id="CHEBI:58095"/>
        <dbReference type="ChEBI" id="CHEBI:149700"/>
    </reaction>
    <physiologicalReaction direction="left-to-right" evidence="11">
        <dbReference type="Rhea" id="RHEA:64129"/>
    </physiologicalReaction>
</comment>
<dbReference type="GO" id="GO:0005576">
    <property type="term" value="C:extracellular region"/>
    <property type="evidence" value="ECO:0007669"/>
    <property type="project" value="UniProtKB-ARBA"/>
</dbReference>
<keyword evidence="28" id="KW-1185">Reference proteome</keyword>
<evidence type="ECO:0000256" key="6">
    <source>
        <dbReference type="ARBA" id="ARBA00022833"/>
    </source>
</evidence>
<dbReference type="InParanoid" id="B3SA76"/>
<evidence type="ECO:0000256" key="4">
    <source>
        <dbReference type="ARBA" id="ARBA00022723"/>
    </source>
</evidence>
<dbReference type="SUPFAM" id="SSF53187">
    <property type="entry name" value="Zn-dependent exopeptidases"/>
    <property type="match status" value="1"/>
</dbReference>
<evidence type="ECO:0000256" key="3">
    <source>
        <dbReference type="ARBA" id="ARBA00022670"/>
    </source>
</evidence>
<evidence type="ECO:0000256" key="18">
    <source>
        <dbReference type="ARBA" id="ARBA00048579"/>
    </source>
</evidence>
<evidence type="ECO:0000256" key="24">
    <source>
        <dbReference type="ARBA" id="ARBA00048879"/>
    </source>
</evidence>
<evidence type="ECO:0000256" key="7">
    <source>
        <dbReference type="ARBA" id="ARBA00034698"/>
    </source>
</evidence>
<comment type="catalytic activity">
    <reaction evidence="22">
        <text>N-(9Z-octadecenoyl)-L-leucine + H2O = L-leucine + (9Z)-octadecenoate</text>
        <dbReference type="Rhea" id="RHEA:51360"/>
        <dbReference type="ChEBI" id="CHEBI:15377"/>
        <dbReference type="ChEBI" id="CHEBI:30823"/>
        <dbReference type="ChEBI" id="CHEBI:57427"/>
        <dbReference type="ChEBI" id="CHEBI:134035"/>
    </reaction>
    <physiologicalReaction direction="left-to-right" evidence="22">
        <dbReference type="Rhea" id="RHEA:51361"/>
    </physiologicalReaction>
    <physiologicalReaction direction="right-to-left" evidence="22">
        <dbReference type="Rhea" id="RHEA:51362"/>
    </physiologicalReaction>
</comment>